<dbReference type="PANTHER" id="PTHR11937">
    <property type="entry name" value="ACTIN"/>
    <property type="match status" value="1"/>
</dbReference>
<keyword evidence="2" id="KW-1133">Transmembrane helix</keyword>
<dbReference type="Pfam" id="PF07092">
    <property type="entry name" value="TMEM106"/>
    <property type="match status" value="1"/>
</dbReference>
<feature type="transmembrane region" description="Helical" evidence="2">
    <location>
        <begin position="471"/>
        <end position="495"/>
    </location>
</feature>
<keyword evidence="6" id="KW-1185">Reference proteome</keyword>
<name>A0ABN7SD90_OIKDI</name>
<accession>A0ABN7SD90</accession>
<comment type="similarity">
    <text evidence="1">Belongs to the actin family.</text>
</comment>
<evidence type="ECO:0000256" key="2">
    <source>
        <dbReference type="SAM" id="Phobius"/>
    </source>
</evidence>
<dbReference type="PRINTS" id="PR00190">
    <property type="entry name" value="ACTIN"/>
</dbReference>
<dbReference type="SUPFAM" id="SSF53067">
    <property type="entry name" value="Actin-like ATPase domain"/>
    <property type="match status" value="2"/>
</dbReference>
<proteinExistence type="inferred from homology"/>
<organism evidence="5 6">
    <name type="scientific">Oikopleura dioica</name>
    <name type="common">Tunicate</name>
    <dbReference type="NCBI Taxonomy" id="34765"/>
    <lineage>
        <taxon>Eukaryota</taxon>
        <taxon>Metazoa</taxon>
        <taxon>Chordata</taxon>
        <taxon>Tunicata</taxon>
        <taxon>Appendicularia</taxon>
        <taxon>Copelata</taxon>
        <taxon>Oikopleuridae</taxon>
        <taxon>Oikopleura</taxon>
    </lineage>
</organism>
<protein>
    <submittedName>
        <fullName evidence="5">Oidioi.mRNA.OKI2018_I69.XSR.g15560.t1.cds</fullName>
    </submittedName>
</protein>
<dbReference type="Pfam" id="PF21002">
    <property type="entry name" value="TMEM106_N"/>
    <property type="match status" value="1"/>
</dbReference>
<evidence type="ECO:0000313" key="6">
    <source>
        <dbReference type="Proteomes" id="UP001158576"/>
    </source>
</evidence>
<dbReference type="PROSITE" id="PS00141">
    <property type="entry name" value="ASP_PROTEASE"/>
    <property type="match status" value="1"/>
</dbReference>
<dbReference type="InterPro" id="IPR001969">
    <property type="entry name" value="Aspartic_peptidase_AS"/>
</dbReference>
<dbReference type="EMBL" id="OU015569">
    <property type="protein sequence ID" value="CAG5098319.1"/>
    <property type="molecule type" value="Genomic_DNA"/>
</dbReference>
<feature type="domain" description="Transmembrane protein 106 C-terminal" evidence="3">
    <location>
        <begin position="498"/>
        <end position="635"/>
    </location>
</feature>
<dbReference type="Gene3D" id="3.30.420.40">
    <property type="match status" value="2"/>
</dbReference>
<reference evidence="5 6" key="1">
    <citation type="submission" date="2021-04" db="EMBL/GenBank/DDBJ databases">
        <authorList>
            <person name="Bliznina A."/>
        </authorList>
    </citation>
    <scope>NUCLEOTIDE SEQUENCE [LARGE SCALE GENOMIC DNA]</scope>
</reference>
<dbReference type="InterPro" id="IPR043129">
    <property type="entry name" value="ATPase_NBD"/>
</dbReference>
<dbReference type="Proteomes" id="UP001158576">
    <property type="component" value="Chromosome XSR"/>
</dbReference>
<evidence type="ECO:0000259" key="3">
    <source>
        <dbReference type="Pfam" id="PF07092"/>
    </source>
</evidence>
<gene>
    <name evidence="5" type="ORF">OKIOD_LOCUS7118</name>
</gene>
<keyword evidence="2" id="KW-0812">Transmembrane</keyword>
<dbReference type="Pfam" id="PF00022">
    <property type="entry name" value="Actin"/>
    <property type="match status" value="1"/>
</dbReference>
<evidence type="ECO:0000259" key="4">
    <source>
        <dbReference type="Pfam" id="PF21002"/>
    </source>
</evidence>
<dbReference type="InterPro" id="IPR048511">
    <property type="entry name" value="TMEM106_N"/>
</dbReference>
<dbReference type="InterPro" id="IPR048509">
    <property type="entry name" value="TMEM106_C"/>
</dbReference>
<dbReference type="InterPro" id="IPR004000">
    <property type="entry name" value="Actin"/>
</dbReference>
<keyword evidence="2" id="KW-0472">Membrane</keyword>
<sequence>MSRPLSHNDSGTSVVVDFGSHTVRAGYSGEELPKHVPYNFVGEVEVDGKSNRYCGDSAQYVRDPNITIGRPMENGVVKDWDLFDSMLSYTLHLFWAHADAAELPFLFTEAAWAPPEDRKKLAELIFEKNHIPATYFAKSQVCSAFANGKSTALVVDSGATHTSVVPVIDGLVLKKSIKQNDMGAQYVQKCVERFAEKKGIDLAVRQEIESKEKVHPGEKPKFVKQTHKCYSRSWLSQQKEQLLEDCVKHFVSIPVSQADVLEDNQENKTVKEYEFPTGYTHIFGTDRLGIAESLFVPQDDRSCVTSLVKASVNSCDPDLRPTLMSGCILAGGNTLIEGYGERLIYEMQKKNAPTLKFRVSNSSKSSHIEWERQFSSWTGASILSSLATVNDLWICRKQTRTFMSTGEGDQRPLIAEFDERDSVSYEEFGGTQDYVNCPTCQGTGRISSSTSQQLVALIPYDDDRLKPKKTAMYVTLAISGAVFVCGLIAGMLVYFMMPRPVEINMIGLERTGADFNPETNSLAMNFTIPLLAKNPNYSNANLTSTDGTVSFMTSQVGKVKDKRFHILPSRTTESWQNVTTTIIFDQSNHLQWIYEWCQVGATKILSLTIHINANVTVRGTVQQTAIQQLCYVSCDPENRDSRSNCNYSPF</sequence>
<dbReference type="Gene3D" id="3.90.640.10">
    <property type="entry name" value="Actin, Chain A, domain 4"/>
    <property type="match status" value="1"/>
</dbReference>
<feature type="domain" description="Transmembrane protein 106 N-terminal" evidence="4">
    <location>
        <begin position="422"/>
        <end position="470"/>
    </location>
</feature>
<dbReference type="SMART" id="SM00268">
    <property type="entry name" value="ACTIN"/>
    <property type="match status" value="1"/>
</dbReference>
<evidence type="ECO:0000313" key="5">
    <source>
        <dbReference type="EMBL" id="CAG5098319.1"/>
    </source>
</evidence>
<evidence type="ECO:0000256" key="1">
    <source>
        <dbReference type="RuleBase" id="RU000487"/>
    </source>
</evidence>